<evidence type="ECO:0000256" key="1">
    <source>
        <dbReference type="SAM" id="Phobius"/>
    </source>
</evidence>
<keyword evidence="1" id="KW-0812">Transmembrane</keyword>
<feature type="chain" id="PRO_5031344433" evidence="2">
    <location>
        <begin position="17"/>
        <end position="169"/>
    </location>
</feature>
<feature type="signal peptide" evidence="2">
    <location>
        <begin position="1"/>
        <end position="16"/>
    </location>
</feature>
<sequence>MKLFFLFAFLLDATSAFSLHPTIRTRSLSNRRKQCAGPLDSTISIRRHAHVACVVDDADSERERLRKLGEEEAARQAALDSADDGDELMKEFNARLAQEGGATKFKLKTDVQRVADEVQQGANQIKGATQDAAAPILNAADKLPPNFLPIVGVMIGLSVLPSILVAAFG</sequence>
<reference evidence="3" key="1">
    <citation type="submission" date="2021-01" db="EMBL/GenBank/DDBJ databases">
        <authorList>
            <person name="Corre E."/>
            <person name="Pelletier E."/>
            <person name="Niang G."/>
            <person name="Scheremetjew M."/>
            <person name="Finn R."/>
            <person name="Kale V."/>
            <person name="Holt S."/>
            <person name="Cochrane G."/>
            <person name="Meng A."/>
            <person name="Brown T."/>
            <person name="Cohen L."/>
        </authorList>
    </citation>
    <scope>NUCLEOTIDE SEQUENCE</scope>
    <source>
        <strain evidence="3">PLY182g</strain>
    </source>
</reference>
<keyword evidence="1" id="KW-1133">Transmembrane helix</keyword>
<evidence type="ECO:0000313" key="3">
    <source>
        <dbReference type="EMBL" id="CAD8609412.1"/>
    </source>
</evidence>
<gene>
    <name evidence="3" type="ORF">CPEL01642_LOCUS12790</name>
</gene>
<accession>A0A7S0Q0J3</accession>
<keyword evidence="2" id="KW-0732">Signal</keyword>
<dbReference type="EMBL" id="HBEY01027009">
    <property type="protein sequence ID" value="CAD8609412.1"/>
    <property type="molecule type" value="Transcribed_RNA"/>
</dbReference>
<proteinExistence type="predicted"/>
<feature type="transmembrane region" description="Helical" evidence="1">
    <location>
        <begin position="147"/>
        <end position="168"/>
    </location>
</feature>
<keyword evidence="1" id="KW-0472">Membrane</keyword>
<organism evidence="3">
    <name type="scientific">Coccolithus braarudii</name>
    <dbReference type="NCBI Taxonomy" id="221442"/>
    <lineage>
        <taxon>Eukaryota</taxon>
        <taxon>Haptista</taxon>
        <taxon>Haptophyta</taxon>
        <taxon>Prymnesiophyceae</taxon>
        <taxon>Coccolithales</taxon>
        <taxon>Coccolithaceae</taxon>
        <taxon>Coccolithus</taxon>
    </lineage>
</organism>
<evidence type="ECO:0000256" key="2">
    <source>
        <dbReference type="SAM" id="SignalP"/>
    </source>
</evidence>
<dbReference type="AlphaFoldDB" id="A0A7S0Q0J3"/>
<name>A0A7S0Q0J3_9EUKA</name>
<protein>
    <submittedName>
        <fullName evidence="3">Uncharacterized protein</fullName>
    </submittedName>
</protein>